<reference evidence="2" key="2">
    <citation type="submission" date="2020-05" db="EMBL/GenBank/DDBJ databases">
        <title>Complete genome sequence of Bradyrhizobium diazoefficiens XF9 isolated from soybean nodule.</title>
        <authorList>
            <person name="Noda R."/>
            <person name="Kakizaki K."/>
            <person name="Minamisawa K."/>
        </authorList>
    </citation>
    <scope>NUCLEOTIDE SEQUENCE</scope>
    <source>
        <strain evidence="2">XF9</strain>
    </source>
</reference>
<proteinExistence type="predicted"/>
<organism evidence="1">
    <name type="scientific">Bradyrhizobium diazoefficiens</name>
    <dbReference type="NCBI Taxonomy" id="1355477"/>
    <lineage>
        <taxon>Bacteria</taxon>
        <taxon>Pseudomonadati</taxon>
        <taxon>Pseudomonadota</taxon>
        <taxon>Alphaproteobacteria</taxon>
        <taxon>Hyphomicrobiales</taxon>
        <taxon>Nitrobacteraceae</taxon>
        <taxon>Bradyrhizobium</taxon>
    </lineage>
</organism>
<gene>
    <name evidence="1" type="ORF">XF3B_09380</name>
    <name evidence="2" type="ORF">XF9B_09320</name>
</gene>
<reference evidence="1" key="1">
    <citation type="submission" date="2020-05" db="EMBL/GenBank/DDBJ databases">
        <title>Complete genome sequence of Bradyrhizobium diazoefficiens XF3 isolated from soybean nodule.</title>
        <authorList>
            <person name="Noda R."/>
            <person name="Kakizaki K."/>
            <person name="Minamisawa K."/>
        </authorList>
    </citation>
    <scope>NUCLEOTIDE SEQUENCE</scope>
    <source>
        <strain evidence="1">XF3</strain>
    </source>
</reference>
<dbReference type="EMBL" id="AP023093">
    <property type="protein sequence ID" value="BCE35907.1"/>
    <property type="molecule type" value="Genomic_DNA"/>
</dbReference>
<accession>A0A809Y7E8</accession>
<evidence type="ECO:0000313" key="2">
    <source>
        <dbReference type="EMBL" id="BCE79511.1"/>
    </source>
</evidence>
<dbReference type="AlphaFoldDB" id="A0A809Y7E8"/>
<sequence length="281" mass="31418">MIDIDSLITKIERLLAQGTPESLTYAALECRLAIEKVCYERLQFAHDYISHDDIKRYQPRHVVNTLMNEVDGLIGSSFTLSMGTEPSKIDPSESLLPEDFEDTEWIEIGTQSALNPKRLDALWHALSKAALHAHVPEHSADPISDYGDPDLVRKKVGETLEELRRIAARSLLTSGIGPTVSFRCPCGRTNERRKSVLAPGKVVHCVGHDCKESFIVSMGDEDVIFTRRVVDSRCECGKAIAFAAGYADDLKRDQFIGHRCEECGNEVRFAWRFGRLLAKTG</sequence>
<dbReference type="RefSeq" id="WP_182872487.1">
    <property type="nucleotide sequence ID" value="NZ_AP022639.1"/>
</dbReference>
<dbReference type="EMBL" id="AP023098">
    <property type="protein sequence ID" value="BCE79511.1"/>
    <property type="molecule type" value="Genomic_DNA"/>
</dbReference>
<name>A0A809Y7E8_9BRAD</name>
<protein>
    <submittedName>
        <fullName evidence="1">Uncharacterized protein</fullName>
    </submittedName>
</protein>
<evidence type="ECO:0000313" key="1">
    <source>
        <dbReference type="EMBL" id="BCE35907.1"/>
    </source>
</evidence>